<feature type="non-terminal residue" evidence="1">
    <location>
        <position position="162"/>
    </location>
</feature>
<dbReference type="EMBL" id="BARS01007041">
    <property type="protein sequence ID" value="GAF77435.1"/>
    <property type="molecule type" value="Genomic_DNA"/>
</dbReference>
<sequence length="162" mass="19412">MNNYWGKIKNSYYWNKMKILRENENNRKSIFLSQEIPNFFVNKNNYDLKISSNYSFSENELKQISIFYKRNYKIENDNAIFVEFETLKNFLNLNSEIVVIYKEERIIGMMISILIPFNVNTDLSKHVLIPSSERFKLYTDKKNILGACSSFLVIDRKYRKKG</sequence>
<dbReference type="AlphaFoldDB" id="X0TMV5"/>
<gene>
    <name evidence="1" type="ORF">S01H1_13635</name>
</gene>
<proteinExistence type="predicted"/>
<evidence type="ECO:0000313" key="1">
    <source>
        <dbReference type="EMBL" id="GAF77435.1"/>
    </source>
</evidence>
<name>X0TMV5_9ZZZZ</name>
<comment type="caution">
    <text evidence="1">The sequence shown here is derived from an EMBL/GenBank/DDBJ whole genome shotgun (WGS) entry which is preliminary data.</text>
</comment>
<protein>
    <submittedName>
        <fullName evidence="1">Uncharacterized protein</fullName>
    </submittedName>
</protein>
<accession>X0TMV5</accession>
<organism evidence="1">
    <name type="scientific">marine sediment metagenome</name>
    <dbReference type="NCBI Taxonomy" id="412755"/>
    <lineage>
        <taxon>unclassified sequences</taxon>
        <taxon>metagenomes</taxon>
        <taxon>ecological metagenomes</taxon>
    </lineage>
</organism>
<reference evidence="1" key="1">
    <citation type="journal article" date="2014" name="Front. Microbiol.">
        <title>High frequency of phylogenetically diverse reductive dehalogenase-homologous genes in deep subseafloor sedimentary metagenomes.</title>
        <authorList>
            <person name="Kawai M."/>
            <person name="Futagami T."/>
            <person name="Toyoda A."/>
            <person name="Takaki Y."/>
            <person name="Nishi S."/>
            <person name="Hori S."/>
            <person name="Arai W."/>
            <person name="Tsubouchi T."/>
            <person name="Morono Y."/>
            <person name="Uchiyama I."/>
            <person name="Ito T."/>
            <person name="Fujiyama A."/>
            <person name="Inagaki F."/>
            <person name="Takami H."/>
        </authorList>
    </citation>
    <scope>NUCLEOTIDE SEQUENCE</scope>
    <source>
        <strain evidence="1">Expedition CK06-06</strain>
    </source>
</reference>